<accession>A0A401U065</accession>
<protein>
    <submittedName>
        <fullName evidence="2">Uncharacterized protein</fullName>
    </submittedName>
</protein>
<comment type="caution">
    <text evidence="2">The sequence shown here is derived from an EMBL/GenBank/DDBJ whole genome shotgun (WGS) entry which is preliminary data.</text>
</comment>
<organism evidence="2 3">
    <name type="scientific">Chiloscyllium punctatum</name>
    <name type="common">Brownbanded bambooshark</name>
    <name type="synonym">Hemiscyllium punctatum</name>
    <dbReference type="NCBI Taxonomy" id="137246"/>
    <lineage>
        <taxon>Eukaryota</taxon>
        <taxon>Metazoa</taxon>
        <taxon>Chordata</taxon>
        <taxon>Craniata</taxon>
        <taxon>Vertebrata</taxon>
        <taxon>Chondrichthyes</taxon>
        <taxon>Elasmobranchii</taxon>
        <taxon>Galeomorphii</taxon>
        <taxon>Galeoidea</taxon>
        <taxon>Orectolobiformes</taxon>
        <taxon>Hemiscylliidae</taxon>
        <taxon>Chiloscyllium</taxon>
    </lineage>
</organism>
<evidence type="ECO:0000313" key="3">
    <source>
        <dbReference type="Proteomes" id="UP000287033"/>
    </source>
</evidence>
<dbReference type="EMBL" id="BEZZ01238646">
    <property type="protein sequence ID" value="GCC48284.1"/>
    <property type="molecule type" value="Genomic_DNA"/>
</dbReference>
<reference evidence="2 3" key="1">
    <citation type="journal article" date="2018" name="Nat. Ecol. Evol.">
        <title>Shark genomes provide insights into elasmobranch evolution and the origin of vertebrates.</title>
        <authorList>
            <person name="Hara Y"/>
            <person name="Yamaguchi K"/>
            <person name="Onimaru K"/>
            <person name="Kadota M"/>
            <person name="Koyanagi M"/>
            <person name="Keeley SD"/>
            <person name="Tatsumi K"/>
            <person name="Tanaka K"/>
            <person name="Motone F"/>
            <person name="Kageyama Y"/>
            <person name="Nozu R"/>
            <person name="Adachi N"/>
            <person name="Nishimura O"/>
            <person name="Nakagawa R"/>
            <person name="Tanegashima C"/>
            <person name="Kiyatake I"/>
            <person name="Matsumoto R"/>
            <person name="Murakumo K"/>
            <person name="Nishida K"/>
            <person name="Terakita A"/>
            <person name="Kuratani S"/>
            <person name="Sato K"/>
            <person name="Hyodo S Kuraku.S."/>
        </authorList>
    </citation>
    <scope>NUCLEOTIDE SEQUENCE [LARGE SCALE GENOMIC DNA]</scope>
</reference>
<dbReference type="AlphaFoldDB" id="A0A401U065"/>
<proteinExistence type="predicted"/>
<evidence type="ECO:0000256" key="1">
    <source>
        <dbReference type="SAM" id="MobiDB-lite"/>
    </source>
</evidence>
<keyword evidence="3" id="KW-1185">Reference proteome</keyword>
<feature type="region of interest" description="Disordered" evidence="1">
    <location>
        <begin position="94"/>
        <end position="114"/>
    </location>
</feature>
<sequence length="152" mass="14536">MLGASATSSESACRQAESCGLGGSVDFVTSAGLAVSAGAPGRCVSAAGGSGAAAGGTSDAAGVSFAAGASAGLGFGSGTAERRTALCDRCGRVPNKSSHGRLGPPRAAAAGPACMPRQSSPAAVTIAAPPRRNAPTGHFRLAFSALQFMSIP</sequence>
<dbReference type="Proteomes" id="UP000287033">
    <property type="component" value="Unassembled WGS sequence"/>
</dbReference>
<name>A0A401U065_CHIPU</name>
<feature type="compositionally biased region" description="Low complexity" evidence="1">
    <location>
        <begin position="100"/>
        <end position="113"/>
    </location>
</feature>
<gene>
    <name evidence="2" type="ORF">chiPu_0032514</name>
</gene>
<evidence type="ECO:0000313" key="2">
    <source>
        <dbReference type="EMBL" id="GCC48284.1"/>
    </source>
</evidence>